<accession>E4WXM1</accession>
<protein>
    <submittedName>
        <fullName evidence="2">Uncharacterized protein</fullName>
    </submittedName>
</protein>
<name>E4WXM1_OIKDI</name>
<organism evidence="2">
    <name type="scientific">Oikopleura dioica</name>
    <name type="common">Tunicate</name>
    <dbReference type="NCBI Taxonomy" id="34765"/>
    <lineage>
        <taxon>Eukaryota</taxon>
        <taxon>Metazoa</taxon>
        <taxon>Chordata</taxon>
        <taxon>Tunicata</taxon>
        <taxon>Appendicularia</taxon>
        <taxon>Copelata</taxon>
        <taxon>Oikopleuridae</taxon>
        <taxon>Oikopleura</taxon>
    </lineage>
</organism>
<dbReference type="EMBL" id="FN653018">
    <property type="protein sequence ID" value="CBY22113.1"/>
    <property type="molecule type" value="Genomic_DNA"/>
</dbReference>
<reference evidence="2" key="1">
    <citation type="journal article" date="2010" name="Science">
        <title>Plasticity of animal genome architecture unmasked by rapid evolution of a pelagic tunicate.</title>
        <authorList>
            <person name="Denoeud F."/>
            <person name="Henriet S."/>
            <person name="Mungpakdee S."/>
            <person name="Aury J.M."/>
            <person name="Da Silva C."/>
            <person name="Brinkmann H."/>
            <person name="Mikhaleva J."/>
            <person name="Olsen L.C."/>
            <person name="Jubin C."/>
            <person name="Canestro C."/>
            <person name="Bouquet J.M."/>
            <person name="Danks G."/>
            <person name="Poulain J."/>
            <person name="Campsteijn C."/>
            <person name="Adamski M."/>
            <person name="Cross I."/>
            <person name="Yadetie F."/>
            <person name="Muffato M."/>
            <person name="Louis A."/>
            <person name="Butcher S."/>
            <person name="Tsagkogeorga G."/>
            <person name="Konrad A."/>
            <person name="Singh S."/>
            <person name="Jensen M.F."/>
            <person name="Cong E.H."/>
            <person name="Eikeseth-Otteraa H."/>
            <person name="Noel B."/>
            <person name="Anthouard V."/>
            <person name="Porcel B.M."/>
            <person name="Kachouri-Lafond R."/>
            <person name="Nishino A."/>
            <person name="Ugolini M."/>
            <person name="Chourrout P."/>
            <person name="Nishida H."/>
            <person name="Aasland R."/>
            <person name="Huzurbazar S."/>
            <person name="Westhof E."/>
            <person name="Delsuc F."/>
            <person name="Lehrach H."/>
            <person name="Reinhardt R."/>
            <person name="Weissenbach J."/>
            <person name="Roy S.W."/>
            <person name="Artiguenave F."/>
            <person name="Postlethwait J.H."/>
            <person name="Manak J.R."/>
            <person name="Thompson E.M."/>
            <person name="Jaillon O."/>
            <person name="Du Pasquier L."/>
            <person name="Boudinot P."/>
            <person name="Liberles D.A."/>
            <person name="Volff J.N."/>
            <person name="Philippe H."/>
            <person name="Lenhard B."/>
            <person name="Roest Crollius H."/>
            <person name="Wincker P."/>
            <person name="Chourrout D."/>
        </authorList>
    </citation>
    <scope>NUCLEOTIDE SEQUENCE [LARGE SCALE GENOMIC DNA]</scope>
</reference>
<evidence type="ECO:0000313" key="3">
    <source>
        <dbReference type="Proteomes" id="UP000001307"/>
    </source>
</evidence>
<dbReference type="AlphaFoldDB" id="E4WXM1"/>
<proteinExistence type="predicted"/>
<keyword evidence="3" id="KW-1185">Reference proteome</keyword>
<dbReference type="OrthoDB" id="10601463at2759"/>
<dbReference type="InParanoid" id="E4WXM1"/>
<gene>
    <name evidence="2" type="ORF">GSOID_T00011657001</name>
</gene>
<dbReference type="Proteomes" id="UP000001307">
    <property type="component" value="Unassembled WGS sequence"/>
</dbReference>
<evidence type="ECO:0000256" key="1">
    <source>
        <dbReference type="SAM" id="Coils"/>
    </source>
</evidence>
<evidence type="ECO:0000313" key="2">
    <source>
        <dbReference type="EMBL" id="CBY22113.1"/>
    </source>
</evidence>
<feature type="coiled-coil region" evidence="1">
    <location>
        <begin position="53"/>
        <end position="87"/>
    </location>
</feature>
<sequence>MHEKRTLKLEREELSRLKSSVRREEDDIKKRYSDFISDTAEGRTALEAAKRIESRGNDKMRQAEQALQNLHNERVLLQQERRAIETLHRENIHPGTSFNFHEPGISFNESLRVNDLLLDDPMKTILAQNADLLKPIQF</sequence>
<keyword evidence="1" id="KW-0175">Coiled coil</keyword>